<comment type="subcellular location">
    <subcellularLocation>
        <location evidence="1">Membrane</location>
        <topology evidence="1">Single-pass type I membrane protein</topology>
    </subcellularLocation>
</comment>
<sequence length="404" mass="43412">MLAGAASRRPATQAGVGLGVAWDRCTPGLRAGPRRLGGTEEAGPSWRKGDGQPVFPIASLKGSRQANERTARAEAGLRLGCRAGEPWLGPEWGTQRGGATRCGWRRDQNLLPQAEPTSGGTGAQGRCGGDCSGWTMAAPAGAWAVIAAPDRRRWPWSVLTAALGLLIAGVSALEVYTPKEIFVANGTQGKLTCKFKSTNTTGRLTSVSWSFQPEGADMAVSFFHYSQGNAYPGNYPPFKDRTNWAGDLDKKDASIYIENMQFIHNGTYICDVKNPPDIVAQPGHIRLYVIEKESLPVFPVWVVVGIVTAVVVGLILLISMILAVLYRRKNSKRDYTGCSTSESLSPVKQAPRKSPSDTEGLVKSLPSGSHQGPVIYAQLDHSGGHHSDKINKSESVVYADIRKN</sequence>
<dbReference type="CDD" id="cd05715">
    <property type="entry name" value="IgV_P0-like"/>
    <property type="match status" value="1"/>
</dbReference>
<feature type="transmembrane region" description="Helical" evidence="11">
    <location>
        <begin position="298"/>
        <end position="326"/>
    </location>
</feature>
<evidence type="ECO:0000256" key="9">
    <source>
        <dbReference type="ARBA" id="ARBA00023319"/>
    </source>
</evidence>
<dbReference type="GeneTree" id="ENSGT01030000234556"/>
<dbReference type="SMART" id="SM00406">
    <property type="entry name" value="IGv"/>
    <property type="match status" value="1"/>
</dbReference>
<dbReference type="SMART" id="SM00409">
    <property type="entry name" value="IG"/>
    <property type="match status" value="1"/>
</dbReference>
<organism evidence="13 14">
    <name type="scientific">Callithrix jacchus</name>
    <name type="common">White-tufted-ear marmoset</name>
    <name type="synonym">Simia Jacchus</name>
    <dbReference type="NCBI Taxonomy" id="9483"/>
    <lineage>
        <taxon>Eukaryota</taxon>
        <taxon>Metazoa</taxon>
        <taxon>Chordata</taxon>
        <taxon>Craniata</taxon>
        <taxon>Vertebrata</taxon>
        <taxon>Euteleostomi</taxon>
        <taxon>Mammalia</taxon>
        <taxon>Eutheria</taxon>
        <taxon>Euarchontoglires</taxon>
        <taxon>Primates</taxon>
        <taxon>Haplorrhini</taxon>
        <taxon>Platyrrhini</taxon>
        <taxon>Cebidae</taxon>
        <taxon>Callitrichinae</taxon>
        <taxon>Callithrix</taxon>
        <taxon>Callithrix</taxon>
    </lineage>
</organism>
<evidence type="ECO:0000256" key="11">
    <source>
        <dbReference type="SAM" id="Phobius"/>
    </source>
</evidence>
<keyword evidence="9" id="KW-0393">Immunoglobulin domain</keyword>
<evidence type="ECO:0000256" key="7">
    <source>
        <dbReference type="ARBA" id="ARBA00023157"/>
    </source>
</evidence>
<keyword evidence="7" id="KW-1015">Disulfide bond</keyword>
<evidence type="ECO:0000313" key="14">
    <source>
        <dbReference type="Proteomes" id="UP000008225"/>
    </source>
</evidence>
<proteinExistence type="inferred from homology"/>
<protein>
    <submittedName>
        <fullName evidence="13">Myelin protein zero like 1</fullName>
    </submittedName>
</protein>
<dbReference type="PANTHER" id="PTHR13869">
    <property type="entry name" value="MYELIN P0 RELATED"/>
    <property type="match status" value="1"/>
</dbReference>
<reference evidence="13" key="3">
    <citation type="submission" date="2025-09" db="UniProtKB">
        <authorList>
            <consortium name="Ensembl"/>
        </authorList>
    </citation>
    <scope>IDENTIFICATION</scope>
</reference>
<feature type="domain" description="Ig-like" evidence="12">
    <location>
        <begin position="155"/>
        <end position="274"/>
    </location>
</feature>
<dbReference type="PROSITE" id="PS50835">
    <property type="entry name" value="IG_LIKE"/>
    <property type="match status" value="1"/>
</dbReference>
<name>A0A8I3W2G0_CALJA</name>
<evidence type="ECO:0000256" key="5">
    <source>
        <dbReference type="ARBA" id="ARBA00022989"/>
    </source>
</evidence>
<dbReference type="InterPro" id="IPR007110">
    <property type="entry name" value="Ig-like_dom"/>
</dbReference>
<dbReference type="InterPro" id="IPR003599">
    <property type="entry name" value="Ig_sub"/>
</dbReference>
<keyword evidence="5 11" id="KW-1133">Transmembrane helix</keyword>
<feature type="compositionally biased region" description="Polar residues" evidence="10">
    <location>
        <begin position="337"/>
        <end position="346"/>
    </location>
</feature>
<accession>A0A8I3W2G0</accession>
<dbReference type="Gene3D" id="2.60.40.10">
    <property type="entry name" value="Immunoglobulins"/>
    <property type="match status" value="1"/>
</dbReference>
<dbReference type="GO" id="GO:0005886">
    <property type="term" value="C:plasma membrane"/>
    <property type="evidence" value="ECO:0007669"/>
    <property type="project" value="TreeGrafter"/>
</dbReference>
<feature type="compositionally biased region" description="Low complexity" evidence="10">
    <location>
        <begin position="27"/>
        <end position="36"/>
    </location>
</feature>
<reference evidence="13" key="2">
    <citation type="submission" date="2025-08" db="UniProtKB">
        <authorList>
            <consortium name="Ensembl"/>
        </authorList>
    </citation>
    <scope>IDENTIFICATION</scope>
</reference>
<dbReference type="SUPFAM" id="SSF48726">
    <property type="entry name" value="Immunoglobulin"/>
    <property type="match status" value="1"/>
</dbReference>
<keyword evidence="8" id="KW-0325">Glycoprotein</keyword>
<dbReference type="GO" id="GO:0009986">
    <property type="term" value="C:cell surface"/>
    <property type="evidence" value="ECO:0007669"/>
    <property type="project" value="TreeGrafter"/>
</dbReference>
<dbReference type="OrthoDB" id="8831214at2759"/>
<dbReference type="GeneID" id="100406549"/>
<evidence type="ECO:0000256" key="10">
    <source>
        <dbReference type="SAM" id="MobiDB-lite"/>
    </source>
</evidence>
<dbReference type="Pfam" id="PF07686">
    <property type="entry name" value="V-set"/>
    <property type="match status" value="1"/>
</dbReference>
<keyword evidence="4" id="KW-0732">Signal</keyword>
<dbReference type="InterPro" id="IPR036179">
    <property type="entry name" value="Ig-like_dom_sf"/>
</dbReference>
<feature type="transmembrane region" description="Helical" evidence="11">
    <location>
        <begin position="154"/>
        <end position="173"/>
    </location>
</feature>
<dbReference type="AlphaFoldDB" id="A0A8I3W2G0"/>
<dbReference type="InterPro" id="IPR013783">
    <property type="entry name" value="Ig-like_fold"/>
</dbReference>
<gene>
    <name evidence="13" type="primary">MPZL1</name>
</gene>
<dbReference type="PRINTS" id="PR00213">
    <property type="entry name" value="MYELINP0"/>
</dbReference>
<dbReference type="RefSeq" id="XP_002760467.2">
    <property type="nucleotide sequence ID" value="XM_002760421.5"/>
</dbReference>
<evidence type="ECO:0000256" key="2">
    <source>
        <dbReference type="ARBA" id="ARBA00007180"/>
    </source>
</evidence>
<keyword evidence="14" id="KW-1185">Reference proteome</keyword>
<evidence type="ECO:0000256" key="4">
    <source>
        <dbReference type="ARBA" id="ARBA00022729"/>
    </source>
</evidence>
<feature type="region of interest" description="Disordered" evidence="10">
    <location>
        <begin position="27"/>
        <end position="55"/>
    </location>
</feature>
<evidence type="ECO:0000313" key="13">
    <source>
        <dbReference type="Ensembl" id="ENSCJAP00000079989.1"/>
    </source>
</evidence>
<keyword evidence="6 11" id="KW-0472">Membrane</keyword>
<dbReference type="FunFam" id="2.60.40.10:FF:000193">
    <property type="entry name" value="Myelin protein zero-like 1 like"/>
    <property type="match status" value="1"/>
</dbReference>
<dbReference type="KEGG" id="cjc:100406549"/>
<evidence type="ECO:0000259" key="12">
    <source>
        <dbReference type="PROSITE" id="PS50835"/>
    </source>
</evidence>
<evidence type="ECO:0000256" key="8">
    <source>
        <dbReference type="ARBA" id="ARBA00023180"/>
    </source>
</evidence>
<dbReference type="PANTHER" id="PTHR13869:SF19">
    <property type="entry name" value="MYELIN PROTEIN ZERO-LIKE PROTEIN 1"/>
    <property type="match status" value="1"/>
</dbReference>
<feature type="region of interest" description="Disordered" evidence="10">
    <location>
        <begin position="334"/>
        <end position="371"/>
    </location>
</feature>
<evidence type="ECO:0000256" key="3">
    <source>
        <dbReference type="ARBA" id="ARBA00022692"/>
    </source>
</evidence>
<dbReference type="Proteomes" id="UP000008225">
    <property type="component" value="Chromosome 18"/>
</dbReference>
<evidence type="ECO:0000256" key="1">
    <source>
        <dbReference type="ARBA" id="ARBA00004479"/>
    </source>
</evidence>
<dbReference type="GO" id="GO:0005925">
    <property type="term" value="C:focal adhesion"/>
    <property type="evidence" value="ECO:0007669"/>
    <property type="project" value="TreeGrafter"/>
</dbReference>
<dbReference type="InterPro" id="IPR000920">
    <property type="entry name" value="Myelin_P0-rel"/>
</dbReference>
<dbReference type="Ensembl" id="ENSCJAT00000119299.1">
    <property type="protein sequence ID" value="ENSCJAP00000079989.1"/>
    <property type="gene ID" value="ENSCJAG00000017016.5"/>
</dbReference>
<comment type="similarity">
    <text evidence="2">Belongs to the myelin P0 protein family.</text>
</comment>
<dbReference type="CTD" id="9019"/>
<evidence type="ECO:0000256" key="6">
    <source>
        <dbReference type="ARBA" id="ARBA00023136"/>
    </source>
</evidence>
<keyword evidence="3 11" id="KW-0812">Transmembrane</keyword>
<reference evidence="13 14" key="1">
    <citation type="submission" date="2009-03" db="EMBL/GenBank/DDBJ databases">
        <authorList>
            <person name="Warren W."/>
            <person name="Ye L."/>
            <person name="Minx P."/>
            <person name="Worley K."/>
            <person name="Gibbs R."/>
            <person name="Wilson R.K."/>
        </authorList>
    </citation>
    <scope>NUCLEOTIDE SEQUENCE [LARGE SCALE GENOMIC DNA]</scope>
</reference>
<dbReference type="InterPro" id="IPR013106">
    <property type="entry name" value="Ig_V-set"/>
</dbReference>